<reference evidence="1 2" key="1">
    <citation type="journal article" date="2019" name="Commun. Biol.">
        <title>The bagworm genome reveals a unique fibroin gene that provides high tensile strength.</title>
        <authorList>
            <person name="Kono N."/>
            <person name="Nakamura H."/>
            <person name="Ohtoshi R."/>
            <person name="Tomita M."/>
            <person name="Numata K."/>
            <person name="Arakawa K."/>
        </authorList>
    </citation>
    <scope>NUCLEOTIDE SEQUENCE [LARGE SCALE GENOMIC DNA]</scope>
</reference>
<name>A0A4C1Y784_EUMVA</name>
<accession>A0A4C1Y784</accession>
<dbReference type="AlphaFoldDB" id="A0A4C1Y784"/>
<evidence type="ECO:0000313" key="2">
    <source>
        <dbReference type="Proteomes" id="UP000299102"/>
    </source>
</evidence>
<sequence>MRVGDWLSNEQKQRLLAPNALLSTSLKQSRQLIHKAIRLVRKKTVSLPSRRSHKYSYRQSSTGKGSWRFNFTYSRLPTCNEILTCYLRLLK</sequence>
<protein>
    <submittedName>
        <fullName evidence="1">Uncharacterized protein</fullName>
    </submittedName>
</protein>
<evidence type="ECO:0000313" key="1">
    <source>
        <dbReference type="EMBL" id="GBP70682.1"/>
    </source>
</evidence>
<keyword evidence="2" id="KW-1185">Reference proteome</keyword>
<proteinExistence type="predicted"/>
<dbReference type="Proteomes" id="UP000299102">
    <property type="component" value="Unassembled WGS sequence"/>
</dbReference>
<gene>
    <name evidence="1" type="ORF">EVAR_88857_1</name>
</gene>
<dbReference type="EMBL" id="BGZK01001082">
    <property type="protein sequence ID" value="GBP70682.1"/>
    <property type="molecule type" value="Genomic_DNA"/>
</dbReference>
<comment type="caution">
    <text evidence="1">The sequence shown here is derived from an EMBL/GenBank/DDBJ whole genome shotgun (WGS) entry which is preliminary data.</text>
</comment>
<organism evidence="1 2">
    <name type="scientific">Eumeta variegata</name>
    <name type="common">Bagworm moth</name>
    <name type="synonym">Eumeta japonica</name>
    <dbReference type="NCBI Taxonomy" id="151549"/>
    <lineage>
        <taxon>Eukaryota</taxon>
        <taxon>Metazoa</taxon>
        <taxon>Ecdysozoa</taxon>
        <taxon>Arthropoda</taxon>
        <taxon>Hexapoda</taxon>
        <taxon>Insecta</taxon>
        <taxon>Pterygota</taxon>
        <taxon>Neoptera</taxon>
        <taxon>Endopterygota</taxon>
        <taxon>Lepidoptera</taxon>
        <taxon>Glossata</taxon>
        <taxon>Ditrysia</taxon>
        <taxon>Tineoidea</taxon>
        <taxon>Psychidae</taxon>
        <taxon>Oiketicinae</taxon>
        <taxon>Eumeta</taxon>
    </lineage>
</organism>